<dbReference type="STRING" id="1146883.BLASA_3015"/>
<dbReference type="HOGENOM" id="CLU_1363994_0_0_11"/>
<organism evidence="2 3">
    <name type="scientific">Blastococcus saxobsidens (strain DD2)</name>
    <dbReference type="NCBI Taxonomy" id="1146883"/>
    <lineage>
        <taxon>Bacteria</taxon>
        <taxon>Bacillati</taxon>
        <taxon>Actinomycetota</taxon>
        <taxon>Actinomycetes</taxon>
        <taxon>Geodermatophilales</taxon>
        <taxon>Geodermatophilaceae</taxon>
        <taxon>Blastococcus</taxon>
    </lineage>
</organism>
<reference evidence="2 3" key="1">
    <citation type="journal article" date="2012" name="J. Bacteriol.">
        <title>Genome Sequence of Blastococcus saxobsidens DD2, a Stone-Inhabiting Bacterium.</title>
        <authorList>
            <person name="Chouaia B."/>
            <person name="Crotti E."/>
            <person name="Brusetti L."/>
            <person name="Daffonchio D."/>
            <person name="Essoussi I."/>
            <person name="Nouioui I."/>
            <person name="Sbissi I."/>
            <person name="Ghodhbane-Gtari F."/>
            <person name="Gtari M."/>
            <person name="Vacherie B."/>
            <person name="Barbe V."/>
            <person name="Medigue C."/>
            <person name="Gury J."/>
            <person name="Pujic P."/>
            <person name="Normand P."/>
        </authorList>
    </citation>
    <scope>NUCLEOTIDE SEQUENCE [LARGE SCALE GENOMIC DNA]</scope>
    <source>
        <strain evidence="2 3">DD2</strain>
    </source>
</reference>
<reference evidence="3" key="2">
    <citation type="submission" date="2012-02" db="EMBL/GenBank/DDBJ databases">
        <title>Complete genome sequence of Blastococcus saxobsidens strain DD2.</title>
        <authorList>
            <person name="Genoscope."/>
        </authorList>
    </citation>
    <scope>NUCLEOTIDE SEQUENCE [LARGE SCALE GENOMIC DNA]</scope>
    <source>
        <strain evidence="3">DD2</strain>
    </source>
</reference>
<feature type="domain" description="N-acetyltransferase" evidence="1">
    <location>
        <begin position="61"/>
        <end position="200"/>
    </location>
</feature>
<dbReference type="InterPro" id="IPR000182">
    <property type="entry name" value="GNAT_dom"/>
</dbReference>
<evidence type="ECO:0000313" key="3">
    <source>
        <dbReference type="Proteomes" id="UP000007517"/>
    </source>
</evidence>
<sequence>MFAERHGWTCDLVETRRDLVLPVDEDRLSALESEAVRAGAGYEVVTWRDRTPDALLEDRALLERRMTTDAPHGTLPVEEEEWDGERIREYERSHSARGRAVLSAGAVTGDGRLVAFTDLHVPLGRPACAHQGGTLVLREHRGHRLGARVKAAVLREVSTDFPEVRRISTYNSDANTPIVAVNEALGFRPAGQLSSWSLRL</sequence>
<dbReference type="InterPro" id="IPR016181">
    <property type="entry name" value="Acyl_CoA_acyltransferase"/>
</dbReference>
<dbReference type="Gene3D" id="3.40.630.30">
    <property type="match status" value="1"/>
</dbReference>
<protein>
    <submittedName>
        <fullName evidence="2">N-acetyltransferase, GCN5-related protein</fullName>
    </submittedName>
</protein>
<dbReference type="PROSITE" id="PS51186">
    <property type="entry name" value="GNAT"/>
    <property type="match status" value="1"/>
</dbReference>
<dbReference type="AlphaFoldDB" id="H6RND9"/>
<keyword evidence="2" id="KW-0808">Transferase</keyword>
<evidence type="ECO:0000313" key="2">
    <source>
        <dbReference type="EMBL" id="CCG03886.1"/>
    </source>
</evidence>
<dbReference type="SUPFAM" id="SSF55729">
    <property type="entry name" value="Acyl-CoA N-acyltransferases (Nat)"/>
    <property type="match status" value="1"/>
</dbReference>
<name>H6RND9_BLASD</name>
<keyword evidence="3" id="KW-1185">Reference proteome</keyword>
<gene>
    <name evidence="2" type="ordered locus">BLASA_3015</name>
</gene>
<dbReference type="KEGG" id="bsd:BLASA_3015"/>
<accession>H6RND9</accession>
<dbReference type="RefSeq" id="WP_014376766.1">
    <property type="nucleotide sequence ID" value="NC_016943.1"/>
</dbReference>
<dbReference type="eggNOG" id="COG1670">
    <property type="taxonomic scope" value="Bacteria"/>
</dbReference>
<dbReference type="EMBL" id="FO117623">
    <property type="protein sequence ID" value="CCG03886.1"/>
    <property type="molecule type" value="Genomic_DNA"/>
</dbReference>
<evidence type="ECO:0000259" key="1">
    <source>
        <dbReference type="PROSITE" id="PS51186"/>
    </source>
</evidence>
<proteinExistence type="predicted"/>
<dbReference type="OrthoDB" id="4119890at2"/>
<dbReference type="GO" id="GO:0016747">
    <property type="term" value="F:acyltransferase activity, transferring groups other than amino-acyl groups"/>
    <property type="evidence" value="ECO:0007669"/>
    <property type="project" value="InterPro"/>
</dbReference>
<dbReference type="Proteomes" id="UP000007517">
    <property type="component" value="Chromosome"/>
</dbReference>